<dbReference type="InterPro" id="IPR037126">
    <property type="entry name" value="PdaC/RsiV-like_sf"/>
</dbReference>
<gene>
    <name evidence="3" type="ORF">GCM10007383_07560</name>
</gene>
<dbReference type="InterPro" id="IPR021729">
    <property type="entry name" value="DUF3298"/>
</dbReference>
<evidence type="ECO:0000259" key="2">
    <source>
        <dbReference type="Pfam" id="PF13739"/>
    </source>
</evidence>
<accession>A0A918MII6</accession>
<evidence type="ECO:0000313" key="4">
    <source>
        <dbReference type="Proteomes" id="UP000634668"/>
    </source>
</evidence>
<comment type="caution">
    <text evidence="3">The sequence shown here is derived from an EMBL/GenBank/DDBJ whole genome shotgun (WGS) entry which is preliminary data.</text>
</comment>
<evidence type="ECO:0000259" key="1">
    <source>
        <dbReference type="Pfam" id="PF11738"/>
    </source>
</evidence>
<dbReference type="Gene3D" id="3.90.640.20">
    <property type="entry name" value="Heat-shock cognate protein, ATPase"/>
    <property type="match status" value="1"/>
</dbReference>
<feature type="domain" description="Deacetylase PdaC" evidence="2">
    <location>
        <begin position="38"/>
        <end position="138"/>
    </location>
</feature>
<reference evidence="3" key="1">
    <citation type="journal article" date="2014" name="Int. J. Syst. Evol. Microbiol.">
        <title>Complete genome sequence of Corynebacterium casei LMG S-19264T (=DSM 44701T), isolated from a smear-ripened cheese.</title>
        <authorList>
            <consortium name="US DOE Joint Genome Institute (JGI-PGF)"/>
            <person name="Walter F."/>
            <person name="Albersmeier A."/>
            <person name="Kalinowski J."/>
            <person name="Ruckert C."/>
        </authorList>
    </citation>
    <scope>NUCLEOTIDE SEQUENCE</scope>
    <source>
        <strain evidence="3">KCTC 12113</strain>
    </source>
</reference>
<reference evidence="3" key="2">
    <citation type="submission" date="2020-09" db="EMBL/GenBank/DDBJ databases">
        <authorList>
            <person name="Sun Q."/>
            <person name="Kim S."/>
        </authorList>
    </citation>
    <scope>NUCLEOTIDE SEQUENCE</scope>
    <source>
        <strain evidence="3">KCTC 12113</strain>
    </source>
</reference>
<dbReference type="Pfam" id="PF11738">
    <property type="entry name" value="DUF3298"/>
    <property type="match status" value="1"/>
</dbReference>
<organism evidence="3 4">
    <name type="scientific">Arenibacter certesii</name>
    <dbReference type="NCBI Taxonomy" id="228955"/>
    <lineage>
        <taxon>Bacteria</taxon>
        <taxon>Pseudomonadati</taxon>
        <taxon>Bacteroidota</taxon>
        <taxon>Flavobacteriia</taxon>
        <taxon>Flavobacteriales</taxon>
        <taxon>Flavobacteriaceae</taxon>
        <taxon>Arenibacter</taxon>
    </lineage>
</organism>
<dbReference type="AlphaFoldDB" id="A0A918MII6"/>
<dbReference type="Proteomes" id="UP000634668">
    <property type="component" value="Unassembled WGS sequence"/>
</dbReference>
<dbReference type="Gene3D" id="3.30.565.40">
    <property type="entry name" value="Fervidobacterium nodosum Rt17-B1 like"/>
    <property type="match status" value="1"/>
</dbReference>
<feature type="domain" description="DUF3298" evidence="1">
    <location>
        <begin position="159"/>
        <end position="235"/>
    </location>
</feature>
<evidence type="ECO:0000313" key="3">
    <source>
        <dbReference type="EMBL" id="GGW25157.1"/>
    </source>
</evidence>
<dbReference type="InterPro" id="IPR025303">
    <property type="entry name" value="PdaC"/>
</dbReference>
<keyword evidence="4" id="KW-1185">Reference proteome</keyword>
<protein>
    <recommendedName>
        <fullName evidence="5">DUF3298/DUF4163 domain-containing protein</fullName>
    </recommendedName>
</protein>
<name>A0A918MII6_9FLAO</name>
<proteinExistence type="predicted"/>
<dbReference type="Pfam" id="PF13739">
    <property type="entry name" value="PdaC"/>
    <property type="match status" value="1"/>
</dbReference>
<evidence type="ECO:0008006" key="5">
    <source>
        <dbReference type="Google" id="ProtNLM"/>
    </source>
</evidence>
<sequence>MKNILLCVLVLSLVWSCKDEERLAFEPQEFTSENCDGCPEVFISIPNALQKDTLSTTINTALREEVISMLIYDDEIAASTIEEAILSFNNGFLELKELYPDEPVGWEAKIEGIITYEDKNVLSIQLNSYSFTGGAHGFSSTRFLNFDKNKAIELENEELFKDLQEFTDYAEKQFRQQENIPENRSINYTGFMFEGDQFYLPYNIGYTEDGLQLIYEQYEVASYADGPITLLLPYQHIKAYLKLDIAN</sequence>
<dbReference type="RefSeq" id="WP_026811938.1">
    <property type="nucleotide sequence ID" value="NZ_BMWP01000003.1"/>
</dbReference>
<dbReference type="EMBL" id="BMWP01000003">
    <property type="protein sequence ID" value="GGW25157.1"/>
    <property type="molecule type" value="Genomic_DNA"/>
</dbReference>